<comment type="caution">
    <text evidence="1">The sequence shown here is derived from an EMBL/GenBank/DDBJ whole genome shotgun (WGS) entry which is preliminary data.</text>
</comment>
<dbReference type="Proteomes" id="UP000541535">
    <property type="component" value="Unassembled WGS sequence"/>
</dbReference>
<protein>
    <submittedName>
        <fullName evidence="1">Uncharacterized protein</fullName>
    </submittedName>
</protein>
<gene>
    <name evidence="1" type="ORF">FHS03_001139</name>
</gene>
<reference evidence="1 2" key="1">
    <citation type="submission" date="2020-08" db="EMBL/GenBank/DDBJ databases">
        <title>Genomic Encyclopedia of Type Strains, Phase III (KMG-III): the genomes of soil and plant-associated and newly described type strains.</title>
        <authorList>
            <person name="Whitman W."/>
        </authorList>
    </citation>
    <scope>NUCLEOTIDE SEQUENCE [LARGE SCALE GENOMIC DNA]</scope>
    <source>
        <strain evidence="1 2">CECT 8897</strain>
    </source>
</reference>
<accession>A0A7W5B7Z1</accession>
<sequence>MSEQEQESVQDLVMVINRAGHIENLFNQIISDYVGPREHAWYFMWSVVLDTSVMPLGAKLKVVAAIAHELNYKFPWKESNDVIQYRNSFAHNTSDAHPVLSIGTTDEETTSYNLLYTLNAQGVLRKVKRHEAFTLFNESYKTSKAALVELKDLVQKQIAEHNAFAAASKAQEGDVRLSQVARKARSGGLLETRRNRQYD</sequence>
<keyword evidence="2" id="KW-1185">Reference proteome</keyword>
<dbReference type="RefSeq" id="WP_183440017.1">
    <property type="nucleotide sequence ID" value="NZ_JACHXD010000002.1"/>
</dbReference>
<proteinExistence type="predicted"/>
<dbReference type="EMBL" id="JACHXD010000002">
    <property type="protein sequence ID" value="MBB3118113.1"/>
    <property type="molecule type" value="Genomic_DNA"/>
</dbReference>
<evidence type="ECO:0000313" key="2">
    <source>
        <dbReference type="Proteomes" id="UP000541535"/>
    </source>
</evidence>
<name>A0A7W5B7Z1_9BURK</name>
<evidence type="ECO:0000313" key="1">
    <source>
        <dbReference type="EMBL" id="MBB3118113.1"/>
    </source>
</evidence>
<organism evidence="1 2">
    <name type="scientific">Pseudoduganella violacea</name>
    <dbReference type="NCBI Taxonomy" id="1715466"/>
    <lineage>
        <taxon>Bacteria</taxon>
        <taxon>Pseudomonadati</taxon>
        <taxon>Pseudomonadota</taxon>
        <taxon>Betaproteobacteria</taxon>
        <taxon>Burkholderiales</taxon>
        <taxon>Oxalobacteraceae</taxon>
        <taxon>Telluria group</taxon>
        <taxon>Pseudoduganella</taxon>
    </lineage>
</organism>
<dbReference type="AlphaFoldDB" id="A0A7W5B7Z1"/>